<organism evidence="4 5">
    <name type="scientific">Henosepilachna vigintioctopunctata</name>
    <dbReference type="NCBI Taxonomy" id="420089"/>
    <lineage>
        <taxon>Eukaryota</taxon>
        <taxon>Metazoa</taxon>
        <taxon>Ecdysozoa</taxon>
        <taxon>Arthropoda</taxon>
        <taxon>Hexapoda</taxon>
        <taxon>Insecta</taxon>
        <taxon>Pterygota</taxon>
        <taxon>Neoptera</taxon>
        <taxon>Endopterygota</taxon>
        <taxon>Coleoptera</taxon>
        <taxon>Polyphaga</taxon>
        <taxon>Cucujiformia</taxon>
        <taxon>Coccinelloidea</taxon>
        <taxon>Coccinellidae</taxon>
        <taxon>Epilachninae</taxon>
        <taxon>Epilachnini</taxon>
        <taxon>Henosepilachna</taxon>
    </lineage>
</organism>
<comment type="caution">
    <text evidence="4">The sequence shown here is derived from an EMBL/GenBank/DDBJ whole genome shotgun (WGS) entry which is preliminary data.</text>
</comment>
<dbReference type="GO" id="GO:0005737">
    <property type="term" value="C:cytoplasm"/>
    <property type="evidence" value="ECO:0007669"/>
    <property type="project" value="TreeGrafter"/>
</dbReference>
<dbReference type="PANTHER" id="PTHR44229:SF8">
    <property type="entry name" value="ALCOHOL DEHYDROGENASE-RELATED"/>
    <property type="match status" value="1"/>
</dbReference>
<evidence type="ECO:0008006" key="6">
    <source>
        <dbReference type="Google" id="ProtNLM"/>
    </source>
</evidence>
<evidence type="ECO:0000313" key="5">
    <source>
        <dbReference type="Proteomes" id="UP001431783"/>
    </source>
</evidence>
<dbReference type="Pfam" id="PF00106">
    <property type="entry name" value="adh_short"/>
    <property type="match status" value="1"/>
</dbReference>
<dbReference type="SUPFAM" id="SSF51735">
    <property type="entry name" value="NAD(P)-binding Rossmann-fold domains"/>
    <property type="match status" value="1"/>
</dbReference>
<evidence type="ECO:0000256" key="3">
    <source>
        <dbReference type="RuleBase" id="RU000363"/>
    </source>
</evidence>
<keyword evidence="2" id="KW-0560">Oxidoreductase</keyword>
<dbReference type="InterPro" id="IPR020904">
    <property type="entry name" value="Sc_DH/Rdtase_CS"/>
</dbReference>
<accession>A0AAW1VI65</accession>
<dbReference type="FunFam" id="3.40.50.720:FF:000149">
    <property type="entry name" value="15-hydroxyprostaglandin dehydrogenase [NAD(+)]"/>
    <property type="match status" value="1"/>
</dbReference>
<dbReference type="GO" id="GO:0016616">
    <property type="term" value="F:oxidoreductase activity, acting on the CH-OH group of donors, NAD or NADP as acceptor"/>
    <property type="evidence" value="ECO:0007669"/>
    <property type="project" value="TreeGrafter"/>
</dbReference>
<dbReference type="PANTHER" id="PTHR44229">
    <property type="entry name" value="15-HYDROXYPROSTAGLANDIN DEHYDROGENASE [NAD(+)]"/>
    <property type="match status" value="1"/>
</dbReference>
<evidence type="ECO:0000256" key="2">
    <source>
        <dbReference type="ARBA" id="ARBA00023002"/>
    </source>
</evidence>
<protein>
    <recommendedName>
        <fullName evidence="6">15-hydroxyprostaglandin dehydrogenase [NAD(+)]-like</fullName>
    </recommendedName>
</protein>
<sequence>MVFEVGKKVALITGAATGIGLQYARELLKQGLKAVTIVDINASQGEKAAHELNNQVGKKVAMFIKADMTKSDEVKNAYRSSLDEWKSLDIVINNAGIMRDRVWEEEIALNCNGVVSSCLLAMEYMGKHRGGKGGIVVNASSLLGLKVFCGYPIYVGTKHFIVGMTRTFGQPFYYNLTGIKFMTICPGVTDTSLISELPDYPLENFDGLRAVLEEHNRTAKYQTVEHVAEGLYTMITKGENGSVWVSNEGEPIYEVSFPEGPVRKK</sequence>
<dbReference type="Proteomes" id="UP001431783">
    <property type="component" value="Unassembled WGS sequence"/>
</dbReference>
<proteinExistence type="inferred from homology"/>
<evidence type="ECO:0000256" key="1">
    <source>
        <dbReference type="ARBA" id="ARBA00006484"/>
    </source>
</evidence>
<dbReference type="EMBL" id="JARQZJ010000133">
    <property type="protein sequence ID" value="KAK9892190.1"/>
    <property type="molecule type" value="Genomic_DNA"/>
</dbReference>
<keyword evidence="5" id="KW-1185">Reference proteome</keyword>
<evidence type="ECO:0000313" key="4">
    <source>
        <dbReference type="EMBL" id="KAK9892190.1"/>
    </source>
</evidence>
<reference evidence="4 5" key="1">
    <citation type="submission" date="2023-03" db="EMBL/GenBank/DDBJ databases">
        <title>Genome insight into feeding habits of ladybird beetles.</title>
        <authorList>
            <person name="Li H.-S."/>
            <person name="Huang Y.-H."/>
            <person name="Pang H."/>
        </authorList>
    </citation>
    <scope>NUCLEOTIDE SEQUENCE [LARGE SCALE GENOMIC DNA]</scope>
    <source>
        <strain evidence="4">SYSU_2023b</strain>
        <tissue evidence="4">Whole body</tissue>
    </source>
</reference>
<dbReference type="PRINTS" id="PR00081">
    <property type="entry name" value="GDHRDH"/>
</dbReference>
<dbReference type="Gene3D" id="3.40.50.720">
    <property type="entry name" value="NAD(P)-binding Rossmann-like Domain"/>
    <property type="match status" value="1"/>
</dbReference>
<dbReference type="PROSITE" id="PS00061">
    <property type="entry name" value="ADH_SHORT"/>
    <property type="match status" value="1"/>
</dbReference>
<comment type="similarity">
    <text evidence="1 3">Belongs to the short-chain dehydrogenases/reductases (SDR) family.</text>
</comment>
<dbReference type="InterPro" id="IPR002347">
    <property type="entry name" value="SDR_fam"/>
</dbReference>
<dbReference type="PRINTS" id="PR00080">
    <property type="entry name" value="SDRFAMILY"/>
</dbReference>
<dbReference type="AlphaFoldDB" id="A0AAW1VI65"/>
<name>A0AAW1VI65_9CUCU</name>
<dbReference type="InterPro" id="IPR036291">
    <property type="entry name" value="NAD(P)-bd_dom_sf"/>
</dbReference>
<gene>
    <name evidence="4" type="ORF">WA026_018995</name>
</gene>